<dbReference type="InterPro" id="IPR036322">
    <property type="entry name" value="WD40_repeat_dom_sf"/>
</dbReference>
<dbReference type="SUPFAM" id="SSF50998">
    <property type="entry name" value="Quinoprotein alcohol dehydrogenase-like"/>
    <property type="match status" value="1"/>
</dbReference>
<dbReference type="EMBL" id="CP051205">
    <property type="protein sequence ID" value="QJB31470.1"/>
    <property type="molecule type" value="Genomic_DNA"/>
</dbReference>
<protein>
    <submittedName>
        <fullName evidence="2">Caspase family protein</fullName>
    </submittedName>
</protein>
<dbReference type="PANTHER" id="PTHR10039">
    <property type="entry name" value="AMELOGENIN"/>
    <property type="match status" value="1"/>
</dbReference>
<proteinExistence type="predicted"/>
<dbReference type="KEGG" id="coy:HF329_09210"/>
<dbReference type="InterPro" id="IPR029030">
    <property type="entry name" value="Caspase-like_dom_sf"/>
</dbReference>
<gene>
    <name evidence="2" type="ORF">HF329_09210</name>
</gene>
<dbReference type="Proteomes" id="UP000502421">
    <property type="component" value="Chromosome"/>
</dbReference>
<dbReference type="InterPro" id="IPR011600">
    <property type="entry name" value="Pept_C14_caspase"/>
</dbReference>
<dbReference type="RefSeq" id="WP_168803729.1">
    <property type="nucleotide sequence ID" value="NZ_CP051205.1"/>
</dbReference>
<dbReference type="Pfam" id="PF00656">
    <property type="entry name" value="Peptidase_C14"/>
    <property type="match status" value="1"/>
</dbReference>
<dbReference type="InterPro" id="IPR011047">
    <property type="entry name" value="Quinoprotein_ADH-like_sf"/>
</dbReference>
<dbReference type="SUPFAM" id="SSF52129">
    <property type="entry name" value="Caspase-like"/>
    <property type="match status" value="1"/>
</dbReference>
<dbReference type="GO" id="GO:0004197">
    <property type="term" value="F:cysteine-type endopeptidase activity"/>
    <property type="evidence" value="ECO:0007669"/>
    <property type="project" value="InterPro"/>
</dbReference>
<evidence type="ECO:0000313" key="2">
    <source>
        <dbReference type="EMBL" id="QJB31470.1"/>
    </source>
</evidence>
<evidence type="ECO:0000313" key="3">
    <source>
        <dbReference type="Proteomes" id="UP000502421"/>
    </source>
</evidence>
<dbReference type="InterPro" id="IPR015943">
    <property type="entry name" value="WD40/YVTN_repeat-like_dom_sf"/>
</dbReference>
<name>A0AAE7D686_9BACT</name>
<dbReference type="Gene3D" id="3.40.50.1460">
    <property type="match status" value="1"/>
</dbReference>
<feature type="domain" description="Peptidase C14 caspase" evidence="1">
    <location>
        <begin position="18"/>
        <end position="214"/>
    </location>
</feature>
<dbReference type="SUPFAM" id="SSF50978">
    <property type="entry name" value="WD40 repeat-like"/>
    <property type="match status" value="1"/>
</dbReference>
<accession>A0AAE7D686</accession>
<reference evidence="3" key="1">
    <citation type="submission" date="2020-04" db="EMBL/GenBank/DDBJ databases">
        <authorList>
            <person name="Kittiwongwattana C."/>
        </authorList>
    </citation>
    <scope>NUCLEOTIDE SEQUENCE [LARGE SCALE GENOMIC DNA]</scope>
    <source>
        <strain evidence="3">1310</strain>
    </source>
</reference>
<sequence>MGRYFIYIGSPTAPEFPDLKHVEPDLEKLSVFLEGNVQQYKRVLKGISIGATAKEVRTEVENWFAAPERNTNDEVIVYIAGHGEWEAGSFKEHKLVLVNSSPERPSTYLKIDELVDLIFDGTNERPHNVLMILDVCYAGRSSARGMAHYQRQASSSREGQAGFYIISSAGADFEAEDGSFAEGLIEVLTDDVWRRTGTHISVLDVVADINSLFLAKKNGQQAIVSLANATEGSRFFRNRLSSPDLTHWDLKARGSDITGELRWFFSGRRKILQELSAWLTDTSHDGRVRFVVGDPGSGKSAILSRLYLSSLHLVRKDLMEGLHLEEDDETLVAPESITVAMNARGQDCVSLIRALSAAMGREVDNLYEFSRVLAAMPGVTGVLIDSLDEAAETVKIETELLPVLGRSPMIRLIVATRRTRAVKLLPSVVIDIDDCFYFSEDEVNAYVSSRIRTALVEKGTPFEESELAAVATAVAHKANRSFLYARVVAMTVAEKWCMAGVMPGQLELTELPATLDLAFELDLERFTEDKKHTLIDLLLPLAYSKGKGLPIKGIWKVVASHIAGKDYDNNKIRELREKFNYYIVEDNDNGVVVYRLFHQAFADFLRNKTQQEDVEARFTAALLSLKVKNRAGTQSWSVTKEPYLLRYFAAHAADAGLLEKMLLEPDFLLNYPVIFVLPQLHTIRTASGEPSVKAYRRASAFAGKDTQLFVAQLLLRAQEYKAHEMTGVLRTLNQSFKWAPLWSVWSERGSSYAIANCGLELGQYVLYKDEIHGPVSLCAYADGALRLWRLEDNYLLEKYDLTHLWPGEEKNYIHHLSIIRYEGTLFIACTGSSGHLLLLEDGKSIPVDAYGSDIACSRTLLVNDGEKLLLVVAAETAERENTMLETWLLPNLRRLKSITHPFKLIFYSLSTAVREGRYILICAGDTVRYRKGREVSPVEIRTLDELDLTWWWKDGAPIDITFAHPFNWNNRLGLLAYSSDKIWLLNIDDHQVLNIEEFWATVVGYRQQENGIDLLATLSGELTVVEITWKECGIRRLDRPTGVKMPSGYYWKSITLHGRQALIQKDERSLRVWDFEELFHAGMIGASNIFEFEFGEELSGGVVSGAYYVAYTSAGAVFKWQKDGSQLSVHKCGKDIRCMTTLVWNDVPALLVAFEDASINLLDMMSFTQLLDTIYLEDVSAVFDMQVVWTEGRQILVAAVSDGDSSVRRWDLSSWTEVITYIDDSRQKKVEFQAIGYYAQKQLAFVKVINGPDREYYVFGAPNGELNAFDANGWPVASWNDNKHGIYGNCCALFSHGDSVLCASGNREGALSLFNISKREYIVEDVDNAHSENINTIVTVHTNNSIIIITGGDDGCIHFWTLELIRCYTIELESKIVKLEADDVRLFVVCVDGVSCIQMNWSEMLRKETAILS</sequence>
<dbReference type="Gene3D" id="2.130.10.10">
    <property type="entry name" value="YVTN repeat-like/Quinoprotein amine dehydrogenase"/>
    <property type="match status" value="1"/>
</dbReference>
<dbReference type="GO" id="GO:0006508">
    <property type="term" value="P:proteolysis"/>
    <property type="evidence" value="ECO:0007669"/>
    <property type="project" value="InterPro"/>
</dbReference>
<evidence type="ECO:0000259" key="1">
    <source>
        <dbReference type="Pfam" id="PF00656"/>
    </source>
</evidence>
<organism evidence="2 3">
    <name type="scientific">Chitinophaga oryzae</name>
    <dbReference type="NCBI Taxonomy" id="2725414"/>
    <lineage>
        <taxon>Bacteria</taxon>
        <taxon>Pseudomonadati</taxon>
        <taxon>Bacteroidota</taxon>
        <taxon>Chitinophagia</taxon>
        <taxon>Chitinophagales</taxon>
        <taxon>Chitinophagaceae</taxon>
        <taxon>Chitinophaga</taxon>
    </lineage>
</organism>